<dbReference type="GO" id="GO:0030126">
    <property type="term" value="C:COPI vesicle coat"/>
    <property type="evidence" value="ECO:0007669"/>
    <property type="project" value="InterPro"/>
</dbReference>
<dbReference type="SUPFAM" id="SSF48371">
    <property type="entry name" value="ARM repeat"/>
    <property type="match status" value="1"/>
</dbReference>
<proteinExistence type="inferred from homology"/>
<keyword evidence="8 13" id="KW-0653">Protein transport</keyword>
<feature type="domain" description="Clathrin/coatomer adaptor adaptin-like N-terminal" evidence="15">
    <location>
        <begin position="20"/>
        <end position="574"/>
    </location>
</feature>
<comment type="subunit">
    <text evidence="13">Oligomeric complex.</text>
</comment>
<evidence type="ECO:0000313" key="19">
    <source>
        <dbReference type="Proteomes" id="UP000186601"/>
    </source>
</evidence>
<evidence type="ECO:0000256" key="1">
    <source>
        <dbReference type="ARBA" id="ARBA00004255"/>
    </source>
</evidence>
<dbReference type="Pfam" id="PF08752">
    <property type="entry name" value="COP-gamma_platf"/>
    <property type="match status" value="1"/>
</dbReference>
<keyword evidence="10 13" id="KW-0472">Membrane</keyword>
<comment type="caution">
    <text evidence="18">The sequence shown here is derived from an EMBL/GenBank/DDBJ whole genome shotgun (WGS) entry which is preliminary data.</text>
</comment>
<dbReference type="GO" id="GO:0005783">
    <property type="term" value="C:endoplasmic reticulum"/>
    <property type="evidence" value="ECO:0007669"/>
    <property type="project" value="TreeGrafter"/>
</dbReference>
<dbReference type="InterPro" id="IPR016024">
    <property type="entry name" value="ARM-type_fold"/>
</dbReference>
<dbReference type="GO" id="GO:0005793">
    <property type="term" value="C:endoplasmic reticulum-Golgi intermediate compartment"/>
    <property type="evidence" value="ECO:0007669"/>
    <property type="project" value="TreeGrafter"/>
</dbReference>
<dbReference type="FunFam" id="2.60.40.1480:FF:000001">
    <property type="entry name" value="Coatomer subunit gamma"/>
    <property type="match status" value="1"/>
</dbReference>
<dbReference type="Pfam" id="PF16381">
    <property type="entry name" value="Coatomer_g_Cpla"/>
    <property type="match status" value="1"/>
</dbReference>
<dbReference type="InterPro" id="IPR002553">
    <property type="entry name" value="Clathrin/coatomer_adapt-like_N"/>
</dbReference>
<dbReference type="FunFam" id="1.25.10.10:FF:000071">
    <property type="entry name" value="Coatomer subunit gamma"/>
    <property type="match status" value="1"/>
</dbReference>
<dbReference type="Pfam" id="PF01602">
    <property type="entry name" value="Adaptin_N"/>
    <property type="match status" value="1"/>
</dbReference>
<dbReference type="SUPFAM" id="SSF49348">
    <property type="entry name" value="Clathrin adaptor appendage domain"/>
    <property type="match status" value="1"/>
</dbReference>
<keyword evidence="19" id="KW-1185">Reference proteome</keyword>
<evidence type="ECO:0000256" key="9">
    <source>
        <dbReference type="ARBA" id="ARBA00023034"/>
    </source>
</evidence>
<evidence type="ECO:0000256" key="8">
    <source>
        <dbReference type="ARBA" id="ARBA00022927"/>
    </source>
</evidence>
<dbReference type="InterPro" id="IPR012295">
    <property type="entry name" value="TBP_dom_sf"/>
</dbReference>
<evidence type="ECO:0000313" key="18">
    <source>
        <dbReference type="EMBL" id="PSS29677.1"/>
    </source>
</evidence>
<dbReference type="GO" id="GO:0006888">
    <property type="term" value="P:endoplasmic reticulum to Golgi vesicle-mediated transport"/>
    <property type="evidence" value="ECO:0007669"/>
    <property type="project" value="TreeGrafter"/>
</dbReference>
<keyword evidence="4 13" id="KW-0963">Cytoplasm</keyword>
<evidence type="ECO:0000256" key="7">
    <source>
        <dbReference type="ARBA" id="ARBA00022892"/>
    </source>
</evidence>
<dbReference type="InterPro" id="IPR017106">
    <property type="entry name" value="Coatomer_gsu"/>
</dbReference>
<dbReference type="FunFam" id="1.25.10.10:FF:000046">
    <property type="entry name" value="Coatomer subunit gamma"/>
    <property type="match status" value="1"/>
</dbReference>
<dbReference type="Gene3D" id="1.25.10.10">
    <property type="entry name" value="Leucine-rich Repeat Variant"/>
    <property type="match status" value="2"/>
</dbReference>
<keyword evidence="7 13" id="KW-0931">ER-Golgi transport</keyword>
<name>A0A2R6RI21_9APHY</name>
<keyword evidence="6" id="KW-0677">Repeat</keyword>
<dbReference type="FunFam" id="3.30.310.10:FF:000008">
    <property type="entry name" value="Coatomer subunit gamma"/>
    <property type="match status" value="1"/>
</dbReference>
<evidence type="ECO:0000256" key="12">
    <source>
        <dbReference type="ARBA" id="ARBA00025536"/>
    </source>
</evidence>
<dbReference type="PANTHER" id="PTHR10261:SF0">
    <property type="entry name" value="COATOMER SUBUNIT GAMMA-2"/>
    <property type="match status" value="1"/>
</dbReference>
<feature type="compositionally biased region" description="Basic and acidic residues" evidence="14">
    <location>
        <begin position="621"/>
        <end position="630"/>
    </location>
</feature>
<keyword evidence="3 13" id="KW-0813">Transport</keyword>
<feature type="domain" description="Coatomer gamma subunit appendage Ig-like subdomain" evidence="16">
    <location>
        <begin position="661"/>
        <end position="809"/>
    </location>
</feature>
<dbReference type="InterPro" id="IPR037067">
    <property type="entry name" value="Coatomer_gsu_app_sf"/>
</dbReference>
<evidence type="ECO:0000256" key="13">
    <source>
        <dbReference type="PIRNR" id="PIRNR037093"/>
    </source>
</evidence>
<reference evidence="18 19" key="1">
    <citation type="submission" date="2018-02" db="EMBL/GenBank/DDBJ databases">
        <title>Genome sequence of the basidiomycete white-rot fungus Phlebia centrifuga.</title>
        <authorList>
            <person name="Granchi Z."/>
            <person name="Peng M."/>
            <person name="de Vries R.P."/>
            <person name="Hilden K."/>
            <person name="Makela M.R."/>
            <person name="Grigoriev I."/>
            <person name="Riley R."/>
        </authorList>
    </citation>
    <scope>NUCLEOTIDE SEQUENCE [LARGE SCALE GENOMIC DNA]</scope>
    <source>
        <strain evidence="18 19">FBCC195</strain>
    </source>
</reference>
<evidence type="ECO:0000256" key="5">
    <source>
        <dbReference type="ARBA" id="ARBA00022553"/>
    </source>
</evidence>
<evidence type="ECO:0000256" key="3">
    <source>
        <dbReference type="ARBA" id="ARBA00022448"/>
    </source>
</evidence>
<dbReference type="Gene3D" id="3.30.310.10">
    <property type="entry name" value="TATA-Binding Protein"/>
    <property type="match status" value="1"/>
</dbReference>
<dbReference type="InterPro" id="IPR011989">
    <property type="entry name" value="ARM-like"/>
</dbReference>
<gene>
    <name evidence="18" type="ORF">PHLCEN_2v2825</name>
</gene>
<evidence type="ECO:0000256" key="14">
    <source>
        <dbReference type="SAM" id="MobiDB-lite"/>
    </source>
</evidence>
<feature type="region of interest" description="Disordered" evidence="14">
    <location>
        <begin position="621"/>
        <end position="662"/>
    </location>
</feature>
<evidence type="ECO:0000256" key="2">
    <source>
        <dbReference type="ARBA" id="ARBA00010720"/>
    </source>
</evidence>
<dbReference type="GO" id="GO:0006891">
    <property type="term" value="P:intra-Golgi vesicle-mediated transport"/>
    <property type="evidence" value="ECO:0007669"/>
    <property type="project" value="TreeGrafter"/>
</dbReference>
<keyword evidence="9 13" id="KW-0333">Golgi apparatus</keyword>
<evidence type="ECO:0000256" key="4">
    <source>
        <dbReference type="ARBA" id="ARBA00022490"/>
    </source>
</evidence>
<dbReference type="EMBL" id="MLYV02000256">
    <property type="protein sequence ID" value="PSS29677.1"/>
    <property type="molecule type" value="Genomic_DNA"/>
</dbReference>
<dbReference type="Gene3D" id="2.60.40.1480">
    <property type="entry name" value="Coatomer, gamma subunit, appendage domain"/>
    <property type="match status" value="1"/>
</dbReference>
<evidence type="ECO:0000256" key="10">
    <source>
        <dbReference type="ARBA" id="ARBA00023136"/>
    </source>
</evidence>
<evidence type="ECO:0000256" key="11">
    <source>
        <dbReference type="ARBA" id="ARBA00023329"/>
    </source>
</evidence>
<keyword evidence="11 13" id="KW-0968">Cytoplasmic vesicle</keyword>
<evidence type="ECO:0000256" key="6">
    <source>
        <dbReference type="ARBA" id="ARBA00022737"/>
    </source>
</evidence>
<dbReference type="Proteomes" id="UP000186601">
    <property type="component" value="Unassembled WGS sequence"/>
</dbReference>
<comment type="subcellular location">
    <subcellularLocation>
        <location evidence="13">Cytoplasm</location>
    </subcellularLocation>
    <subcellularLocation>
        <location evidence="1 13">Golgi apparatus membrane</location>
        <topology evidence="1 13">Peripheral membrane protein</topology>
        <orientation evidence="1 13">Cytoplasmic side</orientation>
    </subcellularLocation>
    <subcellularLocation>
        <location evidence="13">Cytoplasmic vesicle</location>
        <location evidence="13">COPI-coated vesicle membrane</location>
        <topology evidence="13">Peripheral membrane protein</topology>
        <orientation evidence="13">Cytoplasmic side</orientation>
    </subcellularLocation>
</comment>
<dbReference type="GO" id="GO:0000139">
    <property type="term" value="C:Golgi membrane"/>
    <property type="evidence" value="ECO:0007669"/>
    <property type="project" value="UniProtKB-SubCell"/>
</dbReference>
<evidence type="ECO:0000259" key="16">
    <source>
        <dbReference type="Pfam" id="PF08752"/>
    </source>
</evidence>
<evidence type="ECO:0000259" key="17">
    <source>
        <dbReference type="Pfam" id="PF16381"/>
    </source>
</evidence>
<dbReference type="InterPro" id="IPR009028">
    <property type="entry name" value="Coatomer/calthrin_app_sub_C"/>
</dbReference>
<dbReference type="STRING" id="98765.A0A2R6RI21"/>
<comment type="function">
    <text evidence="12 13">The coatomer is a cytosolic protein complex that binds to dilysine motifs and reversibly associates with Golgi non-clathrin-coated vesicles, which further mediate biosynthetic protein transport from the ER, via the Golgi up to the trans Golgi network. Coatomer complex is required for budding from Golgi membranes, and is essential for the retrograde Golgi-to-ER transport of dilysine-tagged proteins.</text>
</comment>
<dbReference type="InterPro" id="IPR013040">
    <property type="entry name" value="Coatomer_gsu_app_Ig-like_dom"/>
</dbReference>
<dbReference type="InterPro" id="IPR013041">
    <property type="entry name" value="Clathrin_app_Ig-like_sf"/>
</dbReference>
<dbReference type="GO" id="GO:0006886">
    <property type="term" value="P:intracellular protein transport"/>
    <property type="evidence" value="ECO:0007669"/>
    <property type="project" value="InterPro"/>
</dbReference>
<dbReference type="SUPFAM" id="SSF55711">
    <property type="entry name" value="Subdomain of clathrin and coatomer appendage domain"/>
    <property type="match status" value="1"/>
</dbReference>
<sequence>MSLATKKDEENGLSTYYNNKTTVIQEARVFNDSPISPRKCRALLTRIVYLLYVGETFTTQEATTLFFGTTKLFQHKDSALRQMVYLAIKELATTAEDVIMVTSSIMKDMQPNSEVIYRPNAIRALCRIIDPSMAQGVERFFKAAIVDKNSSISSAALVSAYHLFPSAKDVVKRWVNEAQEAVNSKSSSFFGGNTGGSSYLGWGGSSANTNSGYQAVPSTSYITQYHALGLLYLIRQQDRMAVTKMIQQLGGGKTGSGTVLKSPLALCMLIRYAAKVIEEDPNVQRQMLDLIEGWLRHKSDMVNLEAARAICEMRNVTAAQLSKPIAVLQLFLSSPKSSLRFAATRTLASLALTHPSSVATCNVDLENLISDANRSVATYAITTLLKTGNEASVDRLMKQITGFMSEISDEFKVIIVDAIRSLCLKFPAKHASMLSFLSGVLRDEGGYDFKRAVVEAIFDMIKFIGECKEQALSHLCEFIEDCEFTKLSVRILHLLGVEGPKAPQPTKYIRYIYNRVVLENATVRAAAVASLAKFGLNSLDAKLSTSVRVLLNRCLDDVDDEVRDRAAMYLKVYDEPPLAIAYVREESIFSLSALEAKLVSYISDPEAAEKPFDVSSIPKISREQASKESARPSTLDTIGAPSTSRAAASPPPPSAAETQSAYAQQLSEVPEFASYGPVLNSSSKPAQLTESETEYQVSCVKHVFSEHIVFQFNVSNTIPDTVLEQVSVIMQPTTESGLTEDFIIPILSISANSPGPLYVSFTRDTPEDYQIASFQCVMKFVSKELDPSTGEPEEEGYEDEYQLEDTELSAADYILPSYVTFTSEWDRMRGGINVTETFSLPAMESLKAACDSIIEILNMQPLGGSEDPQSTSVHTLQLSGLVGGGGGKVLVRSRMTYSKAQGVTLELAVRAEKQEAANLIVAAIV</sequence>
<dbReference type="PANTHER" id="PTHR10261">
    <property type="entry name" value="COATOMER SUBUNIT GAMMA"/>
    <property type="match status" value="1"/>
</dbReference>
<organism evidence="18 19">
    <name type="scientific">Hermanssonia centrifuga</name>
    <dbReference type="NCBI Taxonomy" id="98765"/>
    <lineage>
        <taxon>Eukaryota</taxon>
        <taxon>Fungi</taxon>
        <taxon>Dikarya</taxon>
        <taxon>Basidiomycota</taxon>
        <taxon>Agaricomycotina</taxon>
        <taxon>Agaricomycetes</taxon>
        <taxon>Polyporales</taxon>
        <taxon>Meruliaceae</taxon>
        <taxon>Hermanssonia</taxon>
    </lineage>
</organism>
<dbReference type="InterPro" id="IPR032154">
    <property type="entry name" value="Coatomer_g_Cpla"/>
</dbReference>
<dbReference type="PIRSF" id="PIRSF037093">
    <property type="entry name" value="Coatomer_gamma_subunit"/>
    <property type="match status" value="1"/>
</dbReference>
<comment type="similarity">
    <text evidence="2 13">Belongs to the COPG family.</text>
</comment>
<dbReference type="GO" id="GO:0009306">
    <property type="term" value="P:protein secretion"/>
    <property type="evidence" value="ECO:0007669"/>
    <property type="project" value="TreeGrafter"/>
</dbReference>
<dbReference type="OrthoDB" id="1074925at2759"/>
<dbReference type="AlphaFoldDB" id="A0A2R6RI21"/>
<evidence type="ECO:0000259" key="15">
    <source>
        <dbReference type="Pfam" id="PF01602"/>
    </source>
</evidence>
<keyword evidence="5" id="KW-0597">Phosphoprotein</keyword>
<accession>A0A2R6RI21</accession>
<dbReference type="GO" id="GO:0005198">
    <property type="term" value="F:structural molecule activity"/>
    <property type="evidence" value="ECO:0007669"/>
    <property type="project" value="InterPro"/>
</dbReference>
<protein>
    <recommendedName>
        <fullName evidence="13">Coatomer subunit gamma</fullName>
    </recommendedName>
</protein>
<feature type="domain" description="Coatomer subunit gamma C-terminal" evidence="17">
    <location>
        <begin position="811"/>
        <end position="924"/>
    </location>
</feature>